<gene>
    <name evidence="14" type="ORF">SHI21_03025</name>
</gene>
<comment type="similarity">
    <text evidence="4 11">Belongs to the aspartokinase family.</text>
</comment>
<reference evidence="14 15" key="1">
    <citation type="submission" date="2023-11" db="EMBL/GenBank/DDBJ databases">
        <title>A Novel Polar Bacteriovorax (B. antarcticus) Isolated from the Biocrust in Antarctica.</title>
        <authorList>
            <person name="Mun W."/>
            <person name="Choi S.Y."/>
            <person name="Mitchell R.J."/>
        </authorList>
    </citation>
    <scope>NUCLEOTIDE SEQUENCE [LARGE SCALE GENOMIC DNA]</scope>
    <source>
        <strain evidence="14 15">PP10</strain>
    </source>
</reference>
<dbReference type="Gene3D" id="3.40.1160.10">
    <property type="entry name" value="Acetylglutamate kinase-like"/>
    <property type="match status" value="1"/>
</dbReference>
<evidence type="ECO:0000256" key="1">
    <source>
        <dbReference type="ARBA" id="ARBA00004766"/>
    </source>
</evidence>
<evidence type="ECO:0000256" key="3">
    <source>
        <dbReference type="ARBA" id="ARBA00005139"/>
    </source>
</evidence>
<evidence type="ECO:0000259" key="13">
    <source>
        <dbReference type="Pfam" id="PF00696"/>
    </source>
</evidence>
<comment type="pathway">
    <text evidence="2 12">Amino-acid biosynthesis; L-methionine biosynthesis via de novo pathway; L-homoserine from L-aspartate: step 1/3.</text>
</comment>
<dbReference type="Proteomes" id="UP001302274">
    <property type="component" value="Unassembled WGS sequence"/>
</dbReference>
<evidence type="ECO:0000256" key="2">
    <source>
        <dbReference type="ARBA" id="ARBA00004986"/>
    </source>
</evidence>
<dbReference type="PANTHER" id="PTHR21499:SF3">
    <property type="entry name" value="ASPARTOKINASE"/>
    <property type="match status" value="1"/>
</dbReference>
<sequence>MELIVQKFGGATLSDLGKIKLVANRIHELKQTQKNIIVIVSAMGKTTDSLIWQSYDLSQHPDPRELGVLLSTGEIISASLLAIALNNLGCPAISFNGAQAGIITDENHLNATIQFIESVRIEDSLQSGKVVILAGFQGVGTSGDVTTLGRGGSDTTALAIAAHLQAERCEILKDFPAIYSADPQLIKEAEPITNLSYDQLLDMTFWGAKVLQYRSVEIAKKYNVPLYVGPAHTNQIGTIVEDTKMIEDAKVMCLNSHAHVLRVHSSLETLSESIEWLKSFLKTKNIPFPQLLHTERAEGGIDLFMTAPVESLGPIASELGNQSYLNESLCSVTATCQGSTKPELLEKMIDMLETKGIKIIYMIVSAMSVTIFIKPVYRMQAIETLHQLIRVPKIF</sequence>
<dbReference type="EMBL" id="JAYGJQ010000001">
    <property type="protein sequence ID" value="MEA9355153.1"/>
    <property type="molecule type" value="Genomic_DNA"/>
</dbReference>
<evidence type="ECO:0000256" key="9">
    <source>
        <dbReference type="ARBA" id="ARBA00023154"/>
    </source>
</evidence>
<dbReference type="SUPFAM" id="SSF53633">
    <property type="entry name" value="Carbamate kinase-like"/>
    <property type="match status" value="1"/>
</dbReference>
<evidence type="ECO:0000313" key="15">
    <source>
        <dbReference type="Proteomes" id="UP001302274"/>
    </source>
</evidence>
<evidence type="ECO:0000256" key="6">
    <source>
        <dbReference type="ARBA" id="ARBA00022741"/>
    </source>
</evidence>
<proteinExistence type="inferred from homology"/>
<dbReference type="InterPro" id="IPR005260">
    <property type="entry name" value="Asp_kin_monofn"/>
</dbReference>
<keyword evidence="12" id="KW-0028">Amino-acid biosynthesis</keyword>
<evidence type="ECO:0000256" key="11">
    <source>
        <dbReference type="RuleBase" id="RU003448"/>
    </source>
</evidence>
<keyword evidence="8" id="KW-0067">ATP-binding</keyword>
<dbReference type="NCBIfam" id="TIGR00657">
    <property type="entry name" value="asp_kinases"/>
    <property type="match status" value="1"/>
</dbReference>
<comment type="pathway">
    <text evidence="3 12">Amino-acid biosynthesis; L-threonine biosynthesis; L-threonine from L-aspartate: step 1/5.</text>
</comment>
<evidence type="ECO:0000256" key="12">
    <source>
        <dbReference type="RuleBase" id="RU004249"/>
    </source>
</evidence>
<keyword evidence="5 11" id="KW-0808">Transferase</keyword>
<dbReference type="PIRSF" id="PIRSF000726">
    <property type="entry name" value="Asp_kin"/>
    <property type="match status" value="1"/>
</dbReference>
<name>A0ABU5VQ27_9BACT</name>
<accession>A0ABU5VQ27</accession>
<keyword evidence="9" id="KW-0457">Lysine biosynthesis</keyword>
<keyword evidence="7 11" id="KW-0418">Kinase</keyword>
<evidence type="ECO:0000313" key="14">
    <source>
        <dbReference type="EMBL" id="MEA9355153.1"/>
    </source>
</evidence>
<evidence type="ECO:0000256" key="5">
    <source>
        <dbReference type="ARBA" id="ARBA00022679"/>
    </source>
</evidence>
<dbReference type="EC" id="2.7.2.4" evidence="11"/>
<dbReference type="PANTHER" id="PTHR21499">
    <property type="entry name" value="ASPARTATE KINASE"/>
    <property type="match status" value="1"/>
</dbReference>
<organism evidence="14 15">
    <name type="scientific">Bacteriovorax antarcticus</name>
    <dbReference type="NCBI Taxonomy" id="3088717"/>
    <lineage>
        <taxon>Bacteria</taxon>
        <taxon>Pseudomonadati</taxon>
        <taxon>Bdellovibrionota</taxon>
        <taxon>Bacteriovoracia</taxon>
        <taxon>Bacteriovoracales</taxon>
        <taxon>Bacteriovoracaceae</taxon>
        <taxon>Bacteriovorax</taxon>
    </lineage>
</organism>
<dbReference type="InterPro" id="IPR036393">
    <property type="entry name" value="AceGlu_kinase-like_sf"/>
</dbReference>
<dbReference type="InterPro" id="IPR001341">
    <property type="entry name" value="Asp_kinase"/>
</dbReference>
<dbReference type="InterPro" id="IPR001048">
    <property type="entry name" value="Asp/Glu/Uridylate_kinase"/>
</dbReference>
<keyword evidence="15" id="KW-1185">Reference proteome</keyword>
<comment type="catalytic activity">
    <reaction evidence="10 11">
        <text>L-aspartate + ATP = 4-phospho-L-aspartate + ADP</text>
        <dbReference type="Rhea" id="RHEA:23776"/>
        <dbReference type="ChEBI" id="CHEBI:29991"/>
        <dbReference type="ChEBI" id="CHEBI:30616"/>
        <dbReference type="ChEBI" id="CHEBI:57535"/>
        <dbReference type="ChEBI" id="CHEBI:456216"/>
        <dbReference type="EC" id="2.7.2.4"/>
    </reaction>
</comment>
<dbReference type="RefSeq" id="WP_323574641.1">
    <property type="nucleotide sequence ID" value="NZ_JAYGJQ010000001.1"/>
</dbReference>
<dbReference type="CDD" id="cd04246">
    <property type="entry name" value="AAK_AK-DapG-like"/>
    <property type="match status" value="1"/>
</dbReference>
<evidence type="ECO:0000256" key="7">
    <source>
        <dbReference type="ARBA" id="ARBA00022777"/>
    </source>
</evidence>
<evidence type="ECO:0000256" key="8">
    <source>
        <dbReference type="ARBA" id="ARBA00022840"/>
    </source>
</evidence>
<dbReference type="GO" id="GO:0004072">
    <property type="term" value="F:aspartate kinase activity"/>
    <property type="evidence" value="ECO:0007669"/>
    <property type="project" value="UniProtKB-EC"/>
</dbReference>
<feature type="domain" description="Aspartate/glutamate/uridylate kinase" evidence="13">
    <location>
        <begin position="3"/>
        <end position="228"/>
    </location>
</feature>
<protein>
    <recommendedName>
        <fullName evidence="11">Aspartokinase</fullName>
        <ecNumber evidence="11">2.7.2.4</ecNumber>
    </recommendedName>
</protein>
<evidence type="ECO:0000256" key="4">
    <source>
        <dbReference type="ARBA" id="ARBA00010122"/>
    </source>
</evidence>
<comment type="caution">
    <text evidence="14">The sequence shown here is derived from an EMBL/GenBank/DDBJ whole genome shotgun (WGS) entry which is preliminary data.</text>
</comment>
<keyword evidence="6" id="KW-0547">Nucleotide-binding</keyword>
<evidence type="ECO:0000256" key="10">
    <source>
        <dbReference type="ARBA" id="ARBA00047872"/>
    </source>
</evidence>
<comment type="pathway">
    <text evidence="1 12">Amino-acid biosynthesis; L-lysine biosynthesis via DAP pathway; (S)-tetrahydrodipicolinate from L-aspartate: step 1/4.</text>
</comment>
<dbReference type="Pfam" id="PF00696">
    <property type="entry name" value="AA_kinase"/>
    <property type="match status" value="1"/>
</dbReference>